<evidence type="ECO:0000256" key="8">
    <source>
        <dbReference type="SAM" id="Phobius"/>
    </source>
</evidence>
<dbReference type="FunCoup" id="A0A286USF7">
    <property type="interactions" value="378"/>
</dbReference>
<feature type="transmembrane region" description="Helical" evidence="8">
    <location>
        <begin position="368"/>
        <end position="394"/>
    </location>
</feature>
<feature type="transmembrane region" description="Helical" evidence="8">
    <location>
        <begin position="263"/>
        <end position="284"/>
    </location>
</feature>
<dbReference type="AlphaFoldDB" id="A0A286USF7"/>
<dbReference type="EMBL" id="NBII01000002">
    <property type="protein sequence ID" value="PAV22530.1"/>
    <property type="molecule type" value="Genomic_DNA"/>
</dbReference>
<protein>
    <submittedName>
        <fullName evidence="12">Integral membrane</fullName>
    </submittedName>
</protein>
<dbReference type="Pfam" id="PF06814">
    <property type="entry name" value="GOST_TM"/>
    <property type="match status" value="1"/>
</dbReference>
<proteinExistence type="inferred from homology"/>
<evidence type="ECO:0000259" key="11">
    <source>
        <dbReference type="Pfam" id="PF21902"/>
    </source>
</evidence>
<evidence type="ECO:0000256" key="4">
    <source>
        <dbReference type="ARBA" id="ARBA00022729"/>
    </source>
</evidence>
<feature type="compositionally biased region" description="Basic and acidic residues" evidence="7">
    <location>
        <begin position="548"/>
        <end position="572"/>
    </location>
</feature>
<evidence type="ECO:0000256" key="3">
    <source>
        <dbReference type="ARBA" id="ARBA00022692"/>
    </source>
</evidence>
<feature type="transmembrane region" description="Helical" evidence="8">
    <location>
        <begin position="296"/>
        <end position="325"/>
    </location>
</feature>
<evidence type="ECO:0000256" key="9">
    <source>
        <dbReference type="SAM" id="SignalP"/>
    </source>
</evidence>
<name>A0A286USF7_9AGAM</name>
<keyword evidence="6 8" id="KW-0472">Membrane</keyword>
<dbReference type="STRING" id="2282107.A0A286USF7"/>
<feature type="transmembrane region" description="Helical" evidence="8">
    <location>
        <begin position="454"/>
        <end position="473"/>
    </location>
</feature>
<comment type="caution">
    <text evidence="12">The sequence shown here is derived from an EMBL/GenBank/DDBJ whole genome shotgun (WGS) entry which is preliminary data.</text>
</comment>
<evidence type="ECO:0000313" key="12">
    <source>
        <dbReference type="EMBL" id="PAV22530.1"/>
    </source>
</evidence>
<keyword evidence="5 8" id="KW-1133">Transmembrane helix</keyword>
<feature type="transmembrane region" description="Helical" evidence="8">
    <location>
        <begin position="415"/>
        <end position="434"/>
    </location>
</feature>
<gene>
    <name evidence="12" type="ORF">PNOK_0248700</name>
</gene>
<dbReference type="OrthoDB" id="19932at2759"/>
<keyword evidence="13" id="KW-1185">Reference proteome</keyword>
<keyword evidence="3 8" id="KW-0812">Transmembrane</keyword>
<feature type="domain" description="GOST seven transmembrane" evidence="10">
    <location>
        <begin position="227"/>
        <end position="479"/>
    </location>
</feature>
<evidence type="ECO:0000256" key="2">
    <source>
        <dbReference type="ARBA" id="ARBA00007883"/>
    </source>
</evidence>
<dbReference type="PANTHER" id="PTHR21229">
    <property type="entry name" value="LUNG SEVEN TRANSMEMBRANE RECEPTOR"/>
    <property type="match status" value="1"/>
</dbReference>
<reference evidence="12 13" key="1">
    <citation type="journal article" date="2017" name="Mol. Ecol.">
        <title>Comparative and population genomic landscape of Phellinus noxius: A hypervariable fungus causing root rot in trees.</title>
        <authorList>
            <person name="Chung C.L."/>
            <person name="Lee T.J."/>
            <person name="Akiba M."/>
            <person name="Lee H.H."/>
            <person name="Kuo T.H."/>
            <person name="Liu D."/>
            <person name="Ke H.M."/>
            <person name="Yokoi T."/>
            <person name="Roa M.B."/>
            <person name="Lu M.J."/>
            <person name="Chang Y.Y."/>
            <person name="Ann P.J."/>
            <person name="Tsai J.N."/>
            <person name="Chen C.Y."/>
            <person name="Tzean S.S."/>
            <person name="Ota Y."/>
            <person name="Hattori T."/>
            <person name="Sahashi N."/>
            <person name="Liou R.F."/>
            <person name="Kikuchi T."/>
            <person name="Tsai I.J."/>
        </authorList>
    </citation>
    <scope>NUCLEOTIDE SEQUENCE [LARGE SCALE GENOMIC DNA]</scope>
    <source>
        <strain evidence="12 13">FFPRI411160</strain>
    </source>
</reference>
<dbReference type="InterPro" id="IPR053938">
    <property type="entry name" value="PTM1-like_N"/>
</dbReference>
<evidence type="ECO:0000256" key="7">
    <source>
        <dbReference type="SAM" id="MobiDB-lite"/>
    </source>
</evidence>
<accession>A0A286USF7</accession>
<feature type="domain" description="PTM1-like N-terminal" evidence="11">
    <location>
        <begin position="32"/>
        <end position="176"/>
    </location>
</feature>
<feature type="region of interest" description="Disordered" evidence="7">
    <location>
        <begin position="504"/>
        <end position="586"/>
    </location>
</feature>
<evidence type="ECO:0000256" key="6">
    <source>
        <dbReference type="ARBA" id="ARBA00023136"/>
    </source>
</evidence>
<dbReference type="InterPro" id="IPR009637">
    <property type="entry name" value="GPR107/GPR108-like"/>
</dbReference>
<dbReference type="GO" id="GO:0005794">
    <property type="term" value="C:Golgi apparatus"/>
    <property type="evidence" value="ECO:0007669"/>
    <property type="project" value="TreeGrafter"/>
</dbReference>
<feature type="chain" id="PRO_5013749686" evidence="9">
    <location>
        <begin position="21"/>
        <end position="586"/>
    </location>
</feature>
<sequence length="586" mass="65627">MVFTLNLLIWLLTSLCSVLAYEVPFADTDYSNQACSGMWGGSNVYINVSFDASSQGQVAMVIYEWGDNGMLGKTTSYIDDTLPQKTYVCTSDAVRSGYCSSSELGRFIIDLPSGKSLNETSFWTARLGFRDDTSTSKSIAVRQDSENSDSTSGVVWYDGPIHYPVSRTGFYCVAIVPVTVLSSDSSESSKLMHGRQTNTDVPFHPSYHGTILFKNKFNGQLPASDYPKVNFYLVMLLAYAALAAAWGWLCYKHKEEILPLQYYLSSLVGLLVIEMMANFAYYRYLNSHGRGTTSTVFLFVVAILDAGRNALSFFMLLVVSLGLSVVRETLGSTMTKCKILAVAHFIFGVLYAVGIVELELESTSALILLLFVIPLAFTLSGFLMWIMHSLNATIQQLAARKQRYKLSMFTRLHRILLGVILIVAAFFVVSSFSFSNRLAEDFAANTWQTRWWLLDGWLSLLYFVAFAAICYLWRPTAHNRRLAMSEELAQEDEDAEDYDLESLERRTRARDDDDDATLVGSRRGPASVVGEDSVVFEIGDQDDDDDEPKSADKRHLNQHNTEDRQHGNESERQGLMNGDGGRHRDD</sequence>
<dbReference type="InParanoid" id="A0A286USF7"/>
<dbReference type="PANTHER" id="PTHR21229:SF1">
    <property type="entry name" value="GH17801P"/>
    <property type="match status" value="1"/>
</dbReference>
<evidence type="ECO:0000313" key="13">
    <source>
        <dbReference type="Proteomes" id="UP000217199"/>
    </source>
</evidence>
<dbReference type="Proteomes" id="UP000217199">
    <property type="component" value="Unassembled WGS sequence"/>
</dbReference>
<evidence type="ECO:0000256" key="1">
    <source>
        <dbReference type="ARBA" id="ARBA00004141"/>
    </source>
</evidence>
<dbReference type="Pfam" id="PF21902">
    <property type="entry name" value="PTM1-like_N"/>
    <property type="match status" value="1"/>
</dbReference>
<dbReference type="InterPro" id="IPR053937">
    <property type="entry name" value="GOST_TM"/>
</dbReference>
<feature type="transmembrane region" description="Helical" evidence="8">
    <location>
        <begin position="231"/>
        <end position="251"/>
    </location>
</feature>
<dbReference type="GO" id="GO:0042147">
    <property type="term" value="P:retrograde transport, endosome to Golgi"/>
    <property type="evidence" value="ECO:0007669"/>
    <property type="project" value="TreeGrafter"/>
</dbReference>
<feature type="signal peptide" evidence="9">
    <location>
        <begin position="1"/>
        <end position="20"/>
    </location>
</feature>
<evidence type="ECO:0000256" key="5">
    <source>
        <dbReference type="ARBA" id="ARBA00022989"/>
    </source>
</evidence>
<comment type="subcellular location">
    <subcellularLocation>
        <location evidence="1">Membrane</location>
        <topology evidence="1">Multi-pass membrane protein</topology>
    </subcellularLocation>
</comment>
<keyword evidence="4 9" id="KW-0732">Signal</keyword>
<organism evidence="12 13">
    <name type="scientific">Pyrrhoderma noxium</name>
    <dbReference type="NCBI Taxonomy" id="2282107"/>
    <lineage>
        <taxon>Eukaryota</taxon>
        <taxon>Fungi</taxon>
        <taxon>Dikarya</taxon>
        <taxon>Basidiomycota</taxon>
        <taxon>Agaricomycotina</taxon>
        <taxon>Agaricomycetes</taxon>
        <taxon>Hymenochaetales</taxon>
        <taxon>Hymenochaetaceae</taxon>
        <taxon>Pyrrhoderma</taxon>
    </lineage>
</organism>
<dbReference type="GO" id="GO:0005829">
    <property type="term" value="C:cytosol"/>
    <property type="evidence" value="ECO:0007669"/>
    <property type="project" value="GOC"/>
</dbReference>
<evidence type="ECO:0000259" key="10">
    <source>
        <dbReference type="Pfam" id="PF06814"/>
    </source>
</evidence>
<dbReference type="GO" id="GO:0016020">
    <property type="term" value="C:membrane"/>
    <property type="evidence" value="ECO:0007669"/>
    <property type="project" value="UniProtKB-SubCell"/>
</dbReference>
<comment type="similarity">
    <text evidence="2">Belongs to the LU7TM family.</text>
</comment>
<feature type="transmembrane region" description="Helical" evidence="8">
    <location>
        <begin position="337"/>
        <end position="356"/>
    </location>
</feature>